<evidence type="ECO:0000313" key="1">
    <source>
        <dbReference type="EMBL" id="TSE10682.1"/>
    </source>
</evidence>
<dbReference type="InterPro" id="IPR008969">
    <property type="entry name" value="CarboxyPept-like_regulatory"/>
</dbReference>
<proteinExistence type="predicted"/>
<accession>A0A554VQC7</accession>
<protein>
    <submittedName>
        <fullName evidence="1">Carboxypeptidase-like regulatory domain-containing protein</fullName>
    </submittedName>
</protein>
<organism evidence="1 2">
    <name type="scientific">Aquimarina algiphila</name>
    <dbReference type="NCBI Taxonomy" id="2047982"/>
    <lineage>
        <taxon>Bacteria</taxon>
        <taxon>Pseudomonadati</taxon>
        <taxon>Bacteroidota</taxon>
        <taxon>Flavobacteriia</taxon>
        <taxon>Flavobacteriales</taxon>
        <taxon>Flavobacteriaceae</taxon>
        <taxon>Aquimarina</taxon>
    </lineage>
</organism>
<dbReference type="EMBL" id="VLNR01000005">
    <property type="protein sequence ID" value="TSE10682.1"/>
    <property type="molecule type" value="Genomic_DNA"/>
</dbReference>
<dbReference type="GO" id="GO:0004180">
    <property type="term" value="F:carboxypeptidase activity"/>
    <property type="evidence" value="ECO:0007669"/>
    <property type="project" value="UniProtKB-KW"/>
</dbReference>
<dbReference type="RefSeq" id="WP_143915485.1">
    <property type="nucleotide sequence ID" value="NZ_CANMIK010000006.1"/>
</dbReference>
<dbReference type="Proteomes" id="UP000318833">
    <property type="component" value="Unassembled WGS sequence"/>
</dbReference>
<gene>
    <name evidence="1" type="ORF">FOF46_03625</name>
</gene>
<dbReference type="Pfam" id="PF13715">
    <property type="entry name" value="CarbopepD_reg_2"/>
    <property type="match status" value="1"/>
</dbReference>
<keyword evidence="1" id="KW-0645">Protease</keyword>
<keyword evidence="1" id="KW-0378">Hydrolase</keyword>
<evidence type="ECO:0000313" key="2">
    <source>
        <dbReference type="Proteomes" id="UP000318833"/>
    </source>
</evidence>
<dbReference type="SUPFAM" id="SSF49464">
    <property type="entry name" value="Carboxypeptidase regulatory domain-like"/>
    <property type="match status" value="1"/>
</dbReference>
<comment type="caution">
    <text evidence="1">The sequence shown here is derived from an EMBL/GenBank/DDBJ whole genome shotgun (WGS) entry which is preliminary data.</text>
</comment>
<sequence length="534" mass="62443">MIFKKALFFVITIFCCCLQRINAQNQFDQDQFLCRILDEDSKTPIFYATVKLLGTNRGVIADDEGQFRLPSTLDVSGKISLSSIGYRTKEIVIGKLLSNQINIIYLKPNVEELDAVTLVSGRKKKRRFTARQIIKKALQNIVLNYPKKPFSYIAYYRDYQQPVDDSYRVLSNQKKSTQYINLNESIIEVFDAGFGTDYLTNKQNQTLLYSYHRNETFAQDSGLAIPYDNVKEKYLESVIISPLGGNELNVLNITNAIRNHDRMSFSFIDVLDVDFLKNHFFSLQGIRYLDDTPIYEINFVAEDAASGALHFAKGKIFIAKENFAIHKLNYEVFKQKKKNALYRVALEYAPIKGKMYLNYITFNNKFQVNTDYYFRIENIFLDLDNMFFDVYFNRKLDKKTITPISNKFKITYTYKKHKVRIKDVLTFDDHLRIVIDQEQLFSIPDFNFKNFSEDIKLKIRNISDIDGNVINEIPKVTLNQYREIFVQEVFPGKKIKDTTKTMNKYAPLSTSEINLFKDKDKYWVNTPLKKHTGH</sequence>
<name>A0A554VQC7_9FLAO</name>
<dbReference type="AlphaFoldDB" id="A0A554VQC7"/>
<keyword evidence="2" id="KW-1185">Reference proteome</keyword>
<keyword evidence="1" id="KW-0121">Carboxypeptidase</keyword>
<reference evidence="1 2" key="1">
    <citation type="submission" date="2019-07" db="EMBL/GenBank/DDBJ databases">
        <title>The draft genome sequence of Aquimarina algiphila M91.</title>
        <authorList>
            <person name="Meng X."/>
        </authorList>
    </citation>
    <scope>NUCLEOTIDE SEQUENCE [LARGE SCALE GENOMIC DNA]</scope>
    <source>
        <strain evidence="1 2">M91</strain>
    </source>
</reference>
<dbReference type="OrthoDB" id="1201225at2"/>